<dbReference type="Proteomes" id="UP000488936">
    <property type="component" value="Unassembled WGS sequence"/>
</dbReference>
<dbReference type="RefSeq" id="WP_155036627.1">
    <property type="nucleotide sequence ID" value="NZ_JAYMMG010000011.1"/>
</dbReference>
<name>A0A7K1GP20_9FLAO</name>
<dbReference type="OrthoDB" id="893348at2"/>
<keyword evidence="2" id="KW-1185">Reference proteome</keyword>
<comment type="caution">
    <text evidence="1">The sequence shown here is derived from an EMBL/GenBank/DDBJ whole genome shotgun (WGS) entry which is preliminary data.</text>
</comment>
<organism evidence="1 2">
    <name type="scientific">Myroides pelagicus</name>
    <dbReference type="NCBI Taxonomy" id="270914"/>
    <lineage>
        <taxon>Bacteria</taxon>
        <taxon>Pseudomonadati</taxon>
        <taxon>Bacteroidota</taxon>
        <taxon>Flavobacteriia</taxon>
        <taxon>Flavobacteriales</taxon>
        <taxon>Flavobacteriaceae</taxon>
        <taxon>Myroides</taxon>
    </lineage>
</organism>
<proteinExistence type="predicted"/>
<evidence type="ECO:0000313" key="2">
    <source>
        <dbReference type="Proteomes" id="UP000488936"/>
    </source>
</evidence>
<dbReference type="EMBL" id="WMJY01000034">
    <property type="protein sequence ID" value="MTH30645.1"/>
    <property type="molecule type" value="Genomic_DNA"/>
</dbReference>
<gene>
    <name evidence="1" type="ORF">GJV77_12155</name>
</gene>
<dbReference type="AlphaFoldDB" id="A0A7K1GP20"/>
<evidence type="ECO:0000313" key="1">
    <source>
        <dbReference type="EMBL" id="MTH30645.1"/>
    </source>
</evidence>
<protein>
    <submittedName>
        <fullName evidence="1">Uncharacterized protein</fullName>
    </submittedName>
</protein>
<reference evidence="1 2" key="1">
    <citation type="journal article" date="2006" name="Int. J. Syst. Evol. Microbiol.">
        <title>Myroides pelagicus sp. nov., isolated from seawater in Thailand.</title>
        <authorList>
            <person name="Yoon J."/>
            <person name="Maneerat S."/>
            <person name="Kawai F."/>
            <person name="Yokota A."/>
        </authorList>
    </citation>
    <scope>NUCLEOTIDE SEQUENCE [LARGE SCALE GENOMIC DNA]</scope>
    <source>
        <strain evidence="1 2">SM1T</strain>
    </source>
</reference>
<sequence length="172" mass="20157">MIDRFLYQLVSIQLVNEPVKYIKGIVLDFNADWILIKRNTNEFVTDGYALIRRDKVVAVDRNEEVKYVEEVLKAKFVDFTSFPIHIEENIFIILKNISVKYEALMLNTKDTICLGSFFANDDNEYFAIDEFSVTGDWLDIINEFNIHDIYTIVFDTDYIQSLLLFANKKVSN</sequence>
<accession>A0A7K1GP20</accession>